<evidence type="ECO:0008006" key="6">
    <source>
        <dbReference type="Google" id="ProtNLM"/>
    </source>
</evidence>
<feature type="compositionally biased region" description="Pro residues" evidence="1">
    <location>
        <begin position="76"/>
        <end position="89"/>
    </location>
</feature>
<keyword evidence="2" id="KW-1133">Transmembrane helix</keyword>
<sequence>MHIRRALQLFVLGLSAASVAEATFVSPRLARHERALQRRQDDADDAPANSASDAADDPPAPSTSDAPVTTPSTSSTPPPPSTSSTPPPSEETSVPITISSTSTTPPRPGNSVSSSTSSTAAPPEPNESEEPVTHVQTITRTIVTTNPAGQETTVIDEVVTTSTSTPLPNGGNGTNNSGTGMTPQMRNTVIGVVVGVGGAIVLAGLGFVAWRIWGKKKQQEEQDTLMDDYSAVGEKPDTIGSTSTRTPFQSTLESYHAPTQVNTASNF</sequence>
<organism evidence="4 5">
    <name type="scientific">Cercophora samala</name>
    <dbReference type="NCBI Taxonomy" id="330535"/>
    <lineage>
        <taxon>Eukaryota</taxon>
        <taxon>Fungi</taxon>
        <taxon>Dikarya</taxon>
        <taxon>Ascomycota</taxon>
        <taxon>Pezizomycotina</taxon>
        <taxon>Sordariomycetes</taxon>
        <taxon>Sordariomycetidae</taxon>
        <taxon>Sordariales</taxon>
        <taxon>Lasiosphaeriaceae</taxon>
        <taxon>Cercophora</taxon>
    </lineage>
</organism>
<feature type="transmembrane region" description="Helical" evidence="2">
    <location>
        <begin position="189"/>
        <end position="210"/>
    </location>
</feature>
<feature type="compositionally biased region" description="Low complexity" evidence="1">
    <location>
        <begin position="62"/>
        <end position="75"/>
    </location>
</feature>
<accession>A0AA39ZEZ9</accession>
<feature type="signal peptide" evidence="3">
    <location>
        <begin position="1"/>
        <end position="22"/>
    </location>
</feature>
<proteinExistence type="predicted"/>
<keyword evidence="3" id="KW-0732">Signal</keyword>
<dbReference type="EMBL" id="JAULSY010000041">
    <property type="protein sequence ID" value="KAK0669590.1"/>
    <property type="molecule type" value="Genomic_DNA"/>
</dbReference>
<gene>
    <name evidence="4" type="ORF">QBC41DRAFT_107093</name>
</gene>
<protein>
    <recommendedName>
        <fullName evidence="6">Mid2 domain-containing protein</fullName>
    </recommendedName>
</protein>
<feature type="compositionally biased region" description="Low complexity" evidence="1">
    <location>
        <begin position="163"/>
        <end position="181"/>
    </location>
</feature>
<evidence type="ECO:0000313" key="5">
    <source>
        <dbReference type="Proteomes" id="UP001174997"/>
    </source>
</evidence>
<name>A0AA39ZEZ9_9PEZI</name>
<feature type="region of interest" description="Disordered" evidence="1">
    <location>
        <begin position="35"/>
        <end position="135"/>
    </location>
</feature>
<keyword evidence="5" id="KW-1185">Reference proteome</keyword>
<comment type="caution">
    <text evidence="4">The sequence shown here is derived from an EMBL/GenBank/DDBJ whole genome shotgun (WGS) entry which is preliminary data.</text>
</comment>
<evidence type="ECO:0000256" key="1">
    <source>
        <dbReference type="SAM" id="MobiDB-lite"/>
    </source>
</evidence>
<evidence type="ECO:0000256" key="2">
    <source>
        <dbReference type="SAM" id="Phobius"/>
    </source>
</evidence>
<reference evidence="4" key="1">
    <citation type="submission" date="2023-06" db="EMBL/GenBank/DDBJ databases">
        <title>Genome-scale phylogeny and comparative genomics of the fungal order Sordariales.</title>
        <authorList>
            <consortium name="Lawrence Berkeley National Laboratory"/>
            <person name="Hensen N."/>
            <person name="Bonometti L."/>
            <person name="Westerberg I."/>
            <person name="Brannstrom I.O."/>
            <person name="Guillou S."/>
            <person name="Cros-Aarteil S."/>
            <person name="Calhoun S."/>
            <person name="Haridas S."/>
            <person name="Kuo A."/>
            <person name="Mondo S."/>
            <person name="Pangilinan J."/>
            <person name="Riley R."/>
            <person name="Labutti K."/>
            <person name="Andreopoulos B."/>
            <person name="Lipzen A."/>
            <person name="Chen C."/>
            <person name="Yanf M."/>
            <person name="Daum C."/>
            <person name="Ng V."/>
            <person name="Clum A."/>
            <person name="Steindorff A."/>
            <person name="Ohm R."/>
            <person name="Martin F."/>
            <person name="Silar P."/>
            <person name="Natvig D."/>
            <person name="Lalanne C."/>
            <person name="Gautier V."/>
            <person name="Ament-Velasquez S.L."/>
            <person name="Kruys A."/>
            <person name="Hutchinson M.I."/>
            <person name="Powell A.J."/>
            <person name="Barry K."/>
            <person name="Miller A.N."/>
            <person name="Grigoriev I.V."/>
            <person name="Debuchy R."/>
            <person name="Gladieux P."/>
            <person name="Thoren M.H."/>
            <person name="Johannesson H."/>
        </authorList>
    </citation>
    <scope>NUCLEOTIDE SEQUENCE</scope>
    <source>
        <strain evidence="4">CBS 307.81</strain>
    </source>
</reference>
<dbReference type="Proteomes" id="UP001174997">
    <property type="component" value="Unassembled WGS sequence"/>
</dbReference>
<evidence type="ECO:0000313" key="4">
    <source>
        <dbReference type="EMBL" id="KAK0669590.1"/>
    </source>
</evidence>
<feature type="chain" id="PRO_5041337539" description="Mid2 domain-containing protein" evidence="3">
    <location>
        <begin position="23"/>
        <end position="267"/>
    </location>
</feature>
<evidence type="ECO:0000256" key="3">
    <source>
        <dbReference type="SAM" id="SignalP"/>
    </source>
</evidence>
<dbReference type="AlphaFoldDB" id="A0AA39ZEZ9"/>
<keyword evidence="2" id="KW-0472">Membrane</keyword>
<feature type="region of interest" description="Disordered" evidence="1">
    <location>
        <begin position="161"/>
        <end position="181"/>
    </location>
</feature>
<feature type="compositionally biased region" description="Low complexity" evidence="1">
    <location>
        <begin position="90"/>
        <end position="104"/>
    </location>
</feature>
<keyword evidence="2" id="KW-0812">Transmembrane</keyword>